<keyword evidence="2" id="KW-0812">Transmembrane</keyword>
<proteinExistence type="predicted"/>
<dbReference type="eggNOG" id="ENOG5030MG5">
    <property type="taxonomic scope" value="Bacteria"/>
</dbReference>
<organism evidence="3 4">
    <name type="scientific">Mesomycoplasma conjunctivae (strain ATCC 25834 / NCTC 10147 / HRC/581)</name>
    <name type="common">Mycoplasma conjunctivae</name>
    <dbReference type="NCBI Taxonomy" id="572263"/>
    <lineage>
        <taxon>Bacteria</taxon>
        <taxon>Bacillati</taxon>
        <taxon>Mycoplasmatota</taxon>
        <taxon>Mycoplasmoidales</taxon>
        <taxon>Metamycoplasmataceae</taxon>
        <taxon>Mesomycoplasma</taxon>
    </lineage>
</organism>
<dbReference type="KEGG" id="mco:MCJ_003780"/>
<name>C5J6H4_MESCH</name>
<dbReference type="HOGENOM" id="CLU_050677_0_0_14"/>
<protein>
    <submittedName>
        <fullName evidence="3">Uncharacterized protein</fullName>
    </submittedName>
</protein>
<evidence type="ECO:0000313" key="4">
    <source>
        <dbReference type="Proteomes" id="UP000001491"/>
    </source>
</evidence>
<feature type="transmembrane region" description="Helical" evidence="2">
    <location>
        <begin position="273"/>
        <end position="301"/>
    </location>
</feature>
<keyword evidence="2" id="KW-1133">Transmembrane helix</keyword>
<feature type="region of interest" description="Disordered" evidence="1">
    <location>
        <begin position="14"/>
        <end position="48"/>
    </location>
</feature>
<dbReference type="AlphaFoldDB" id="C5J6H4"/>
<gene>
    <name evidence="3" type="ordered locus">MCJ_003780</name>
</gene>
<accession>C5J6H4</accession>
<evidence type="ECO:0000256" key="1">
    <source>
        <dbReference type="SAM" id="MobiDB-lite"/>
    </source>
</evidence>
<dbReference type="EMBL" id="FM864216">
    <property type="protein sequence ID" value="CAT05066.1"/>
    <property type="molecule type" value="Genomic_DNA"/>
</dbReference>
<keyword evidence="4" id="KW-1185">Reference proteome</keyword>
<keyword evidence="2" id="KW-0472">Membrane</keyword>
<evidence type="ECO:0000313" key="3">
    <source>
        <dbReference type="EMBL" id="CAT05066.1"/>
    </source>
</evidence>
<dbReference type="Proteomes" id="UP000001491">
    <property type="component" value="Chromosome"/>
</dbReference>
<sequence length="440" mass="51846">MSFWKKILKFKEKDHQSKNKDLVNNATNEASDMLEKHENKTTNNEAESQVEDSIDFDDFIFEDHDAFNSNNLSKSEDEIILEDSDLGLNDNKDIIKPENIDSYNWELDKKNKKKKFNFWNKIKHDNKEIKIELDKTEQEFVEKISKIKSIDSLSEIDDNMDYRTKINVWSNNFKVLNQDILSNLEISNKNPKPNTLETFWNKMSFLSQSVYKTIVILMVSLIWFVFWSAIGGFEKYSIWQYSVYILSLVGFLFIVEIAIYINNVKNKGHSNRLINYYLANGVFTLLNYLIRILFLFTPFFVNKFIQIESTDPGVNQLIGKLSVATSAPSLSLFFASIFYVPVHWNQIFRKVIISTGIIHIFSHLYLLKNYKNNPSEIVYQRLRDNWVRLRKVYHKPLGIGYHPEFIRVMSEIKSNLHLSIEDQKQLLNSIKKVIIEDLRK</sequence>
<feature type="transmembrane region" description="Helical" evidence="2">
    <location>
        <begin position="321"/>
        <end position="340"/>
    </location>
</feature>
<reference evidence="4" key="1">
    <citation type="journal article" date="2009" name="BMC Bioinformatics">
        <title>The Mycoplasma conjunctivae genome sequencing, annotation and analysis.</title>
        <authorList>
            <person name="Calderon-Copete S.P."/>
            <person name="Wigger G."/>
            <person name="Wunderlin C."/>
            <person name="Schmidheini T."/>
            <person name="Frey J."/>
            <person name="Quail M.A."/>
            <person name="Falquet L."/>
        </authorList>
    </citation>
    <scope>NUCLEOTIDE SEQUENCE [LARGE SCALE GENOMIC DNA]</scope>
    <source>
        <strain evidence="4">ATCC 25834 / NCTC 10147 / HRC/581</strain>
    </source>
</reference>
<feature type="transmembrane region" description="Helical" evidence="2">
    <location>
        <begin position="210"/>
        <end position="229"/>
    </location>
</feature>
<feature type="transmembrane region" description="Helical" evidence="2">
    <location>
        <begin position="241"/>
        <end position="261"/>
    </location>
</feature>
<evidence type="ECO:0000256" key="2">
    <source>
        <dbReference type="SAM" id="Phobius"/>
    </source>
</evidence>